<dbReference type="EC" id="2.1.1.-" evidence="1"/>
<comment type="caution">
    <text evidence="1">The sequence shown here is derived from an EMBL/GenBank/DDBJ whole genome shotgun (WGS) entry which is preliminary data.</text>
</comment>
<evidence type="ECO:0000313" key="2">
    <source>
        <dbReference type="Proteomes" id="UP001244623"/>
    </source>
</evidence>
<organism evidence="1 2">
    <name type="scientific">[Curtobacterium] plantarum</name>
    <dbReference type="NCBI Taxonomy" id="221276"/>
    <lineage>
        <taxon>Bacteria</taxon>
        <taxon>Pseudomonadati</taxon>
        <taxon>Pseudomonadota</taxon>
        <taxon>Gammaproteobacteria</taxon>
        <taxon>Enterobacterales</taxon>
        <taxon>Erwiniaceae</taxon>
        <taxon>Pantoea</taxon>
    </lineage>
</organism>
<sequence>MKNITVVEPLFVSAFKCIGSECRDHCCKGWDIHLDKPTVNRYLKSSLIEIKTLAVENITTTRKSFASWGTMKLNASGNCAFMDENRLCKVHSRLGAAALSNTCATYPRAANTFKYEQQKTLALSCPEATRQLLASPDAMLFGESIRQQPYGNKAKDLDQQKKLLNLMCLNIIKFSGIHLDEGFYALASFLLGAERVSPEEDWLVQMEHHFSDVLNNLTQGEIRLQLDQVKPDYNLQWSLLLRLQSWFSTMADKRAFPTLNHYVNKLIYIQAEGAKTDDVSQPMIRLDNVWQKQVMPWLAERPWIMNNYIQYRIYDDFFPNNENRSPLLSLYLLTAEWFLLKSLIAANVELVGTVSEEDIINIIYSYHSITKHTPQSVMAFLAEIDKVKVNDDLSLIYLLK</sequence>
<evidence type="ECO:0000313" key="1">
    <source>
        <dbReference type="EMBL" id="MDQ0019290.1"/>
    </source>
</evidence>
<keyword evidence="1" id="KW-0489">Methyltransferase</keyword>
<proteinExistence type="predicted"/>
<reference evidence="1 2" key="1">
    <citation type="submission" date="2023-07" db="EMBL/GenBank/DDBJ databases">
        <title>Sorghum-associated microbial communities from plants grown in Nebraska, USA.</title>
        <authorList>
            <person name="Schachtman D."/>
        </authorList>
    </citation>
    <scope>NUCLEOTIDE SEQUENCE [LARGE SCALE GENOMIC DNA]</scope>
    <source>
        <strain evidence="1 2">CC49</strain>
    </source>
</reference>
<accession>A0ABT9T759</accession>
<dbReference type="NCBIfam" id="NF038110">
    <property type="entry name" value="Lys_methyl_FliB"/>
    <property type="match status" value="1"/>
</dbReference>
<dbReference type="RefSeq" id="WP_022625487.1">
    <property type="nucleotide sequence ID" value="NZ_JAPJDK010000010.1"/>
</dbReference>
<protein>
    <submittedName>
        <fullName evidence="1">Lysine-N-methylase</fullName>
        <ecNumber evidence="1">2.1.1.-</ecNumber>
    </submittedName>
</protein>
<name>A0ABT9T759_9GAMM</name>
<keyword evidence="2" id="KW-1185">Reference proteome</keyword>
<keyword evidence="1" id="KW-0808">Transferase</keyword>
<dbReference type="GO" id="GO:0008168">
    <property type="term" value="F:methyltransferase activity"/>
    <property type="evidence" value="ECO:0007669"/>
    <property type="project" value="UniProtKB-KW"/>
</dbReference>
<dbReference type="EMBL" id="JAUSSJ010000001">
    <property type="protein sequence ID" value="MDQ0019290.1"/>
    <property type="molecule type" value="Genomic_DNA"/>
</dbReference>
<dbReference type="GeneID" id="66825543"/>
<gene>
    <name evidence="1" type="ORF">J2X94_001418</name>
</gene>
<dbReference type="Proteomes" id="UP001244623">
    <property type="component" value="Unassembled WGS sequence"/>
</dbReference>
<dbReference type="GO" id="GO:0032259">
    <property type="term" value="P:methylation"/>
    <property type="evidence" value="ECO:0007669"/>
    <property type="project" value="UniProtKB-KW"/>
</dbReference>